<evidence type="ECO:0000313" key="1">
    <source>
        <dbReference type="EMBL" id="RDB23437.1"/>
    </source>
</evidence>
<protein>
    <recommendedName>
        <fullName evidence="3">HNH nuclease domain-containing protein</fullName>
    </recommendedName>
</protein>
<proteinExistence type="predicted"/>
<reference evidence="1" key="1">
    <citation type="submission" date="2018-04" db="EMBL/GenBank/DDBJ databases">
        <title>Whole genome sequencing of Hypsizygus marmoreus.</title>
        <authorList>
            <person name="Choi I.-G."/>
            <person name="Min B."/>
            <person name="Kim J.-G."/>
            <person name="Kim S."/>
            <person name="Oh Y.-L."/>
            <person name="Kong W.-S."/>
            <person name="Park H."/>
            <person name="Jeong J."/>
            <person name="Song E.-S."/>
        </authorList>
    </citation>
    <scope>NUCLEOTIDE SEQUENCE [LARGE SCALE GENOMIC DNA]</scope>
    <source>
        <strain evidence="1">51987-8</strain>
    </source>
</reference>
<dbReference type="AlphaFoldDB" id="A0A369JSA3"/>
<dbReference type="EMBL" id="LUEZ02000046">
    <property type="protein sequence ID" value="RDB23437.1"/>
    <property type="molecule type" value="Genomic_DNA"/>
</dbReference>
<dbReference type="InParanoid" id="A0A369JSA3"/>
<sequence>MALDSSDLVQIYIFLDNSWLPALAISTNELTLFAVYPLKWLLFVISTIYGRNGSLLLGRNGPKVSISDYTSTGPIHGEYFFSSGESPLFIDIDGESSMSSDADAYEHWDAFNTGVIERDVQCVFSGLDADICEPTRLIPRIRGPDYLQLVLDQSLEGNNALHDMDNGVPNSSNDLDKDSKTSTLEMHCNDRSDVGRLQGFDDDVRNGILLNANLHAGSKHSKIGFIMTPNFILSPNDIPHVAGTAVSSDLSTHRLTLHHFSQVEGSPSPFCYFHNVDAHIPGDSAAYPPAAIVNTVYCCKVLANYGSPAFIAELRGRRYDRVNRRRVDLGTETGQEFGRRKRVTREDTLDLMVGFWRRNSVATQAEHELHNKNAMQAKVESWLKTQCIQ</sequence>
<accession>A0A369JSA3</accession>
<dbReference type="OrthoDB" id="3269637at2759"/>
<organism evidence="1 2">
    <name type="scientific">Hypsizygus marmoreus</name>
    <name type="common">White beech mushroom</name>
    <name type="synonym">Agaricus marmoreus</name>
    <dbReference type="NCBI Taxonomy" id="39966"/>
    <lineage>
        <taxon>Eukaryota</taxon>
        <taxon>Fungi</taxon>
        <taxon>Dikarya</taxon>
        <taxon>Basidiomycota</taxon>
        <taxon>Agaricomycotina</taxon>
        <taxon>Agaricomycetes</taxon>
        <taxon>Agaricomycetidae</taxon>
        <taxon>Agaricales</taxon>
        <taxon>Tricholomatineae</taxon>
        <taxon>Lyophyllaceae</taxon>
        <taxon>Hypsizygus</taxon>
    </lineage>
</organism>
<dbReference type="Proteomes" id="UP000076154">
    <property type="component" value="Unassembled WGS sequence"/>
</dbReference>
<name>A0A369JSA3_HYPMA</name>
<gene>
    <name evidence="1" type="ORF">Hypma_009450</name>
</gene>
<evidence type="ECO:0000313" key="2">
    <source>
        <dbReference type="Proteomes" id="UP000076154"/>
    </source>
</evidence>
<evidence type="ECO:0008006" key="3">
    <source>
        <dbReference type="Google" id="ProtNLM"/>
    </source>
</evidence>
<comment type="caution">
    <text evidence="1">The sequence shown here is derived from an EMBL/GenBank/DDBJ whole genome shotgun (WGS) entry which is preliminary data.</text>
</comment>
<keyword evidence="2" id="KW-1185">Reference proteome</keyword>